<proteinExistence type="predicted"/>
<dbReference type="SUPFAM" id="SSF54991">
    <property type="entry name" value="Anticodon-binding domain of PheRS"/>
    <property type="match status" value="1"/>
</dbReference>
<gene>
    <name evidence="1" type="ORF">B296_00025136</name>
</gene>
<dbReference type="Gene3D" id="3.30.70.380">
    <property type="entry name" value="Ferrodoxin-fold anticodon-binding domain"/>
    <property type="match status" value="1"/>
</dbReference>
<evidence type="ECO:0000313" key="2">
    <source>
        <dbReference type="Proteomes" id="UP000287651"/>
    </source>
</evidence>
<sequence length="108" mass="12891">MSNIHKCAGAVEMRWVDTYFPFTNPSFELEIYFQLYDLYLYDLTSVEQFSDGKLGLKFKPFSKLKIMWLQVKLIDNFTNKKGITSHCYRITFRSMERSLTDDEINHLQ</sequence>
<organism evidence="1 2">
    <name type="scientific">Ensete ventricosum</name>
    <name type="common">Abyssinian banana</name>
    <name type="synonym">Musa ensete</name>
    <dbReference type="NCBI Taxonomy" id="4639"/>
    <lineage>
        <taxon>Eukaryota</taxon>
        <taxon>Viridiplantae</taxon>
        <taxon>Streptophyta</taxon>
        <taxon>Embryophyta</taxon>
        <taxon>Tracheophyta</taxon>
        <taxon>Spermatophyta</taxon>
        <taxon>Magnoliopsida</taxon>
        <taxon>Liliopsida</taxon>
        <taxon>Zingiberales</taxon>
        <taxon>Musaceae</taxon>
        <taxon>Ensete</taxon>
    </lineage>
</organism>
<dbReference type="InterPro" id="IPR045864">
    <property type="entry name" value="aa-tRNA-synth_II/BPL/LPL"/>
</dbReference>
<accession>A0A426YW65</accession>
<dbReference type="Gene3D" id="3.30.930.10">
    <property type="entry name" value="Bira Bifunctional Protein, Domain 2"/>
    <property type="match status" value="1"/>
</dbReference>
<protein>
    <submittedName>
        <fullName evidence="1">Uncharacterized protein</fullName>
    </submittedName>
</protein>
<feature type="non-terminal residue" evidence="1">
    <location>
        <position position="108"/>
    </location>
</feature>
<dbReference type="InterPro" id="IPR036690">
    <property type="entry name" value="Fdx_antiC-bd_sf"/>
</dbReference>
<name>A0A426YW65_ENSVE</name>
<comment type="caution">
    <text evidence="1">The sequence shown here is derived from an EMBL/GenBank/DDBJ whole genome shotgun (WGS) entry which is preliminary data.</text>
</comment>
<dbReference type="Proteomes" id="UP000287651">
    <property type="component" value="Unassembled WGS sequence"/>
</dbReference>
<dbReference type="AlphaFoldDB" id="A0A426YW65"/>
<dbReference type="EMBL" id="AMZH03009833">
    <property type="protein sequence ID" value="RRT55980.1"/>
    <property type="molecule type" value="Genomic_DNA"/>
</dbReference>
<reference evidence="1 2" key="1">
    <citation type="journal article" date="2014" name="Agronomy (Basel)">
        <title>A Draft Genome Sequence for Ensete ventricosum, the Drought-Tolerant Tree Against Hunger.</title>
        <authorList>
            <person name="Harrison J."/>
            <person name="Moore K.A."/>
            <person name="Paszkiewicz K."/>
            <person name="Jones T."/>
            <person name="Grant M."/>
            <person name="Ambacheew D."/>
            <person name="Muzemil S."/>
            <person name="Studholme D.J."/>
        </authorList>
    </citation>
    <scope>NUCLEOTIDE SEQUENCE [LARGE SCALE GENOMIC DNA]</scope>
</reference>
<evidence type="ECO:0000313" key="1">
    <source>
        <dbReference type="EMBL" id="RRT55980.1"/>
    </source>
</evidence>